<evidence type="ECO:0000313" key="9">
    <source>
        <dbReference type="Proteomes" id="UP000001307"/>
    </source>
</evidence>
<dbReference type="Proteomes" id="UP000001307">
    <property type="component" value="Unassembled WGS sequence"/>
</dbReference>
<evidence type="ECO:0000256" key="6">
    <source>
        <dbReference type="ARBA" id="ARBA00023136"/>
    </source>
</evidence>
<evidence type="ECO:0000259" key="7">
    <source>
        <dbReference type="Pfam" id="PF05057"/>
    </source>
</evidence>
<name>E4XIG8_OIKDI</name>
<gene>
    <name evidence="8" type="ORF">GSOID_T00012390001</name>
</gene>
<dbReference type="Gene3D" id="3.40.50.1820">
    <property type="entry name" value="alpha/beta hydrolase"/>
    <property type="match status" value="1"/>
</dbReference>
<dbReference type="GO" id="GO:0016020">
    <property type="term" value="C:membrane"/>
    <property type="evidence" value="ECO:0007669"/>
    <property type="project" value="UniProtKB-SubCell"/>
</dbReference>
<keyword evidence="9" id="KW-1185">Reference proteome</keyword>
<sequence>MNARAIFKSVTITSGLGAGAVCYYKANEIEKKLETFKANFVSEFDVNVSKDDLEKEIRSTSDVIRAYYDDIVLKSNRKIYDKIVTSTREPETWRFIISTLKQSAFGLKKLAKMAIFKKPDDCFVEEIRKLRQEPSYDIHELLEYFDKILSNSRFGDDCLSDHIVSLRKRRLESRKPLEKIEQEDLDIGKPTYSYANVKPEKVLEEYLDLTRDLLESSDFLAKQYLINSGVIDRLLDLSQIADDFQKRAFEILACLSTANEFRWDLLTPKVIFESILTLASADVEQKSFAYKILHNVSSPSQERMILQNSFLAYPTEEALPTNATIIFVHGLMGKAHRTWRCNDKTIDDPVHSYCWPIEWLPKTLARREIVPKIILMSYPTSLTTYNKTCLHMEELMDEKSDKLLENIKSLHTNSNPIFIVGHSMGGLLVKKMILKAQEQHQSNILECINGVCFYSTPHFGSSLAELSVKAPVTNSIVSSEVRELSSSSKQLKELNDQFLSVARNMSIPVHSFIESVPIKVVGFNHLVVSKDSANLGLGGQTIVNENHINVNKPSSKSDILYSQFVNFIVDNLQISSYSVKK</sequence>
<accession>E4XIG8</accession>
<evidence type="ECO:0000313" key="8">
    <source>
        <dbReference type="EMBL" id="CBY10369.1"/>
    </source>
</evidence>
<keyword evidence="5" id="KW-0496">Mitochondrion</keyword>
<evidence type="ECO:0000256" key="2">
    <source>
        <dbReference type="ARBA" id="ARBA00004240"/>
    </source>
</evidence>
<evidence type="ECO:0000256" key="4">
    <source>
        <dbReference type="ARBA" id="ARBA00022824"/>
    </source>
</evidence>
<dbReference type="InterPro" id="IPR007751">
    <property type="entry name" value="DUF676_lipase-like"/>
</dbReference>
<dbReference type="PANTHER" id="PTHR48182">
    <property type="entry name" value="PROTEIN SERAC1"/>
    <property type="match status" value="1"/>
</dbReference>
<evidence type="ECO:0000256" key="1">
    <source>
        <dbReference type="ARBA" id="ARBA00004173"/>
    </source>
</evidence>
<dbReference type="OrthoDB" id="5086500at2759"/>
<dbReference type="InterPro" id="IPR029058">
    <property type="entry name" value="AB_hydrolase_fold"/>
</dbReference>
<proteinExistence type="predicted"/>
<dbReference type="GO" id="GO:0005739">
    <property type="term" value="C:mitochondrion"/>
    <property type="evidence" value="ECO:0007669"/>
    <property type="project" value="UniProtKB-SubCell"/>
</dbReference>
<keyword evidence="6" id="KW-0472">Membrane</keyword>
<dbReference type="Pfam" id="PF05057">
    <property type="entry name" value="DUF676"/>
    <property type="match status" value="1"/>
</dbReference>
<evidence type="ECO:0000256" key="5">
    <source>
        <dbReference type="ARBA" id="ARBA00023128"/>
    </source>
</evidence>
<dbReference type="AlphaFoldDB" id="E4XIG8"/>
<dbReference type="InterPro" id="IPR052374">
    <property type="entry name" value="SERAC1"/>
</dbReference>
<evidence type="ECO:0000256" key="3">
    <source>
        <dbReference type="ARBA" id="ARBA00004370"/>
    </source>
</evidence>
<dbReference type="GO" id="GO:0005783">
    <property type="term" value="C:endoplasmic reticulum"/>
    <property type="evidence" value="ECO:0007669"/>
    <property type="project" value="UniProtKB-SubCell"/>
</dbReference>
<organism evidence="8">
    <name type="scientific">Oikopleura dioica</name>
    <name type="common">Tunicate</name>
    <dbReference type="NCBI Taxonomy" id="34765"/>
    <lineage>
        <taxon>Eukaryota</taxon>
        <taxon>Metazoa</taxon>
        <taxon>Chordata</taxon>
        <taxon>Tunicata</taxon>
        <taxon>Appendicularia</taxon>
        <taxon>Copelata</taxon>
        <taxon>Oikopleuridae</taxon>
        <taxon>Oikopleura</taxon>
    </lineage>
</organism>
<protein>
    <recommendedName>
        <fullName evidence="7">DUF676 domain-containing protein</fullName>
    </recommendedName>
</protein>
<dbReference type="PANTHER" id="PTHR48182:SF2">
    <property type="entry name" value="PROTEIN SERAC1"/>
    <property type="match status" value="1"/>
</dbReference>
<comment type="subcellular location">
    <subcellularLocation>
        <location evidence="2">Endoplasmic reticulum</location>
    </subcellularLocation>
    <subcellularLocation>
        <location evidence="3">Membrane</location>
    </subcellularLocation>
    <subcellularLocation>
        <location evidence="1">Mitochondrion</location>
    </subcellularLocation>
</comment>
<keyword evidence="4" id="KW-0256">Endoplasmic reticulum</keyword>
<dbReference type="EMBL" id="FN653055">
    <property type="protein sequence ID" value="CBY10369.1"/>
    <property type="molecule type" value="Genomic_DNA"/>
</dbReference>
<dbReference type="InParanoid" id="E4XIG8"/>
<feature type="domain" description="DUF676" evidence="7">
    <location>
        <begin position="325"/>
        <end position="492"/>
    </location>
</feature>
<dbReference type="SUPFAM" id="SSF53474">
    <property type="entry name" value="alpha/beta-Hydrolases"/>
    <property type="match status" value="1"/>
</dbReference>
<reference evidence="8" key="1">
    <citation type="journal article" date="2010" name="Science">
        <title>Plasticity of animal genome architecture unmasked by rapid evolution of a pelagic tunicate.</title>
        <authorList>
            <person name="Denoeud F."/>
            <person name="Henriet S."/>
            <person name="Mungpakdee S."/>
            <person name="Aury J.M."/>
            <person name="Da Silva C."/>
            <person name="Brinkmann H."/>
            <person name="Mikhaleva J."/>
            <person name="Olsen L.C."/>
            <person name="Jubin C."/>
            <person name="Canestro C."/>
            <person name="Bouquet J.M."/>
            <person name="Danks G."/>
            <person name="Poulain J."/>
            <person name="Campsteijn C."/>
            <person name="Adamski M."/>
            <person name="Cross I."/>
            <person name="Yadetie F."/>
            <person name="Muffato M."/>
            <person name="Louis A."/>
            <person name="Butcher S."/>
            <person name="Tsagkogeorga G."/>
            <person name="Konrad A."/>
            <person name="Singh S."/>
            <person name="Jensen M.F."/>
            <person name="Cong E.H."/>
            <person name="Eikeseth-Otteraa H."/>
            <person name="Noel B."/>
            <person name="Anthouard V."/>
            <person name="Porcel B.M."/>
            <person name="Kachouri-Lafond R."/>
            <person name="Nishino A."/>
            <person name="Ugolini M."/>
            <person name="Chourrout P."/>
            <person name="Nishida H."/>
            <person name="Aasland R."/>
            <person name="Huzurbazar S."/>
            <person name="Westhof E."/>
            <person name="Delsuc F."/>
            <person name="Lehrach H."/>
            <person name="Reinhardt R."/>
            <person name="Weissenbach J."/>
            <person name="Roy S.W."/>
            <person name="Artiguenave F."/>
            <person name="Postlethwait J.H."/>
            <person name="Manak J.R."/>
            <person name="Thompson E.M."/>
            <person name="Jaillon O."/>
            <person name="Du Pasquier L."/>
            <person name="Boudinot P."/>
            <person name="Liberles D.A."/>
            <person name="Volff J.N."/>
            <person name="Philippe H."/>
            <person name="Lenhard B."/>
            <person name="Roest Crollius H."/>
            <person name="Wincker P."/>
            <person name="Chourrout D."/>
        </authorList>
    </citation>
    <scope>NUCLEOTIDE SEQUENCE [LARGE SCALE GENOMIC DNA]</scope>
</reference>